<proteinExistence type="inferred from homology"/>
<feature type="chain" id="PRO_5038199084" description="Cell division coordinator CpoB" evidence="1">
    <location>
        <begin position="27"/>
        <end position="268"/>
    </location>
</feature>
<reference evidence="3" key="2">
    <citation type="submission" date="2021-04" db="EMBL/GenBank/DDBJ databases">
        <authorList>
            <person name="Gilroy R."/>
        </authorList>
    </citation>
    <scope>NUCLEOTIDE SEQUENCE</scope>
    <source>
        <strain evidence="3">378</strain>
    </source>
</reference>
<comment type="function">
    <text evidence="1">Mediates coordination of peptidoglycan synthesis and outer membrane constriction during cell division.</text>
</comment>
<dbReference type="GO" id="GO:0043093">
    <property type="term" value="P:FtsZ-dependent cytokinesis"/>
    <property type="evidence" value="ECO:0007669"/>
    <property type="project" value="UniProtKB-UniRule"/>
</dbReference>
<dbReference type="Pfam" id="PF13174">
    <property type="entry name" value="TPR_6"/>
    <property type="match status" value="1"/>
</dbReference>
<feature type="signal peptide" evidence="1">
    <location>
        <begin position="1"/>
        <end position="26"/>
    </location>
</feature>
<accession>A0A948TER8</accession>
<keyword evidence="2" id="KW-0802">TPR repeat</keyword>
<dbReference type="InterPro" id="IPR019734">
    <property type="entry name" value="TPR_rpt"/>
</dbReference>
<evidence type="ECO:0000313" key="3">
    <source>
        <dbReference type="EMBL" id="MBU3843443.1"/>
    </source>
</evidence>
<dbReference type="InterPro" id="IPR034706">
    <property type="entry name" value="CpoB"/>
</dbReference>
<organism evidence="3 4">
    <name type="scientific">Candidatus Anaerobiospirillum pullicola</name>
    <dbReference type="NCBI Taxonomy" id="2838451"/>
    <lineage>
        <taxon>Bacteria</taxon>
        <taxon>Pseudomonadati</taxon>
        <taxon>Pseudomonadota</taxon>
        <taxon>Gammaproteobacteria</taxon>
        <taxon>Aeromonadales</taxon>
        <taxon>Succinivibrionaceae</taxon>
        <taxon>Anaerobiospirillum</taxon>
    </lineage>
</organism>
<reference evidence="3" key="1">
    <citation type="journal article" date="2021" name="PeerJ">
        <title>Extensive microbial diversity within the chicken gut microbiome revealed by metagenomics and culture.</title>
        <authorList>
            <person name="Gilroy R."/>
            <person name="Ravi A."/>
            <person name="Getino M."/>
            <person name="Pursley I."/>
            <person name="Horton D.L."/>
            <person name="Alikhan N.F."/>
            <person name="Baker D."/>
            <person name="Gharbi K."/>
            <person name="Hall N."/>
            <person name="Watson M."/>
            <person name="Adriaenssens E.M."/>
            <person name="Foster-Nyarko E."/>
            <person name="Jarju S."/>
            <person name="Secka A."/>
            <person name="Antonio M."/>
            <person name="Oren A."/>
            <person name="Chaudhuri R.R."/>
            <person name="La Ragione R."/>
            <person name="Hildebrand F."/>
            <person name="Pallen M.J."/>
        </authorList>
    </citation>
    <scope>NUCLEOTIDE SEQUENCE</scope>
    <source>
        <strain evidence="3">378</strain>
    </source>
</reference>
<dbReference type="Gene3D" id="1.20.5.110">
    <property type="match status" value="1"/>
</dbReference>
<dbReference type="GO" id="GO:0070206">
    <property type="term" value="P:protein trimerization"/>
    <property type="evidence" value="ECO:0007669"/>
    <property type="project" value="InterPro"/>
</dbReference>
<dbReference type="HAMAP" id="MF_02066">
    <property type="entry name" value="CpoB"/>
    <property type="match status" value="1"/>
</dbReference>
<dbReference type="SMART" id="SM00028">
    <property type="entry name" value="TPR"/>
    <property type="match status" value="3"/>
</dbReference>
<dbReference type="GO" id="GO:0030288">
    <property type="term" value="C:outer membrane-bounded periplasmic space"/>
    <property type="evidence" value="ECO:0007669"/>
    <property type="project" value="UniProtKB-UniRule"/>
</dbReference>
<keyword evidence="1" id="KW-0132">Cell division</keyword>
<keyword evidence="1" id="KW-0732">Signal</keyword>
<comment type="subcellular location">
    <subcellularLocation>
        <location evidence="1">Periplasm</location>
    </subcellularLocation>
</comment>
<feature type="repeat" description="TPR" evidence="2">
    <location>
        <begin position="220"/>
        <end position="253"/>
    </location>
</feature>
<dbReference type="Proteomes" id="UP000733611">
    <property type="component" value="Unassembled WGS sequence"/>
</dbReference>
<protein>
    <recommendedName>
        <fullName evidence="1">Cell division coordinator CpoB</fullName>
    </recommendedName>
</protein>
<gene>
    <name evidence="3" type="primary">ybgF</name>
    <name evidence="1" type="synonym">cpoB</name>
    <name evidence="3" type="ORF">H9847_01005</name>
</gene>
<evidence type="ECO:0000256" key="2">
    <source>
        <dbReference type="PROSITE-ProRule" id="PRU00339"/>
    </source>
</evidence>
<dbReference type="PROSITE" id="PS50005">
    <property type="entry name" value="TPR"/>
    <property type="match status" value="1"/>
</dbReference>
<dbReference type="NCBIfam" id="TIGR02795">
    <property type="entry name" value="tol_pal_ybgF"/>
    <property type="match status" value="1"/>
</dbReference>
<keyword evidence="1" id="KW-0574">Periplasm</keyword>
<sequence precursor="true">MQSTKWLPMSAGLVLSAFMLGSTVQADEASLQQQLNSQQTMMLNQQNQLYQMQQDIASLRGEIEQLRYQLNRSGSANTAAATPAPATTAPAAAAKTTTTQNGMGTVIPMGNANLNAAQQGTTTTTTTTAPAASAAAATTLPGVDATAQAAYNAAYAKVQQNDLSGAQSAFRQYVEQYPNNSLTPNAWYWLGQVQYSQAIYDEARLSFLNVARYTSSQKRPDALYKLGMISKFTGDTDKATRYFQLVIQSYPNDAAASLATRELQRLQG</sequence>
<evidence type="ECO:0000256" key="1">
    <source>
        <dbReference type="HAMAP-Rule" id="MF_02066"/>
    </source>
</evidence>
<dbReference type="SUPFAM" id="SSF48452">
    <property type="entry name" value="TPR-like"/>
    <property type="match status" value="1"/>
</dbReference>
<evidence type="ECO:0000313" key="4">
    <source>
        <dbReference type="Proteomes" id="UP000733611"/>
    </source>
</evidence>
<dbReference type="Gene3D" id="1.25.40.10">
    <property type="entry name" value="Tetratricopeptide repeat domain"/>
    <property type="match status" value="1"/>
</dbReference>
<comment type="similarity">
    <text evidence="1">Belongs to the CpoB family.</text>
</comment>
<comment type="caution">
    <text evidence="3">The sequence shown here is derived from an EMBL/GenBank/DDBJ whole genome shotgun (WGS) entry which is preliminary data.</text>
</comment>
<keyword evidence="1" id="KW-0131">Cell cycle</keyword>
<dbReference type="InterPro" id="IPR014162">
    <property type="entry name" value="CpoB_C"/>
</dbReference>
<dbReference type="AlphaFoldDB" id="A0A948TER8"/>
<name>A0A948TER8_9GAMM</name>
<dbReference type="InterPro" id="IPR011990">
    <property type="entry name" value="TPR-like_helical_dom_sf"/>
</dbReference>
<dbReference type="EMBL" id="JAHLFE010000016">
    <property type="protein sequence ID" value="MBU3843443.1"/>
    <property type="molecule type" value="Genomic_DNA"/>
</dbReference>
<dbReference type="Pfam" id="PF13432">
    <property type="entry name" value="TPR_16"/>
    <property type="match status" value="1"/>
</dbReference>